<reference evidence="1" key="1">
    <citation type="journal article" date="2015" name="Nature">
        <title>Complex archaea that bridge the gap between prokaryotes and eukaryotes.</title>
        <authorList>
            <person name="Spang A."/>
            <person name="Saw J.H."/>
            <person name="Jorgensen S.L."/>
            <person name="Zaremba-Niedzwiedzka K."/>
            <person name="Martijn J."/>
            <person name="Lind A.E."/>
            <person name="van Eijk R."/>
            <person name="Schleper C."/>
            <person name="Guy L."/>
            <person name="Ettema T.J."/>
        </authorList>
    </citation>
    <scope>NUCLEOTIDE SEQUENCE</scope>
</reference>
<accession>A0A0F9VQJ3</accession>
<comment type="caution">
    <text evidence="1">The sequence shown here is derived from an EMBL/GenBank/DDBJ whole genome shotgun (WGS) entry which is preliminary data.</text>
</comment>
<dbReference type="AlphaFoldDB" id="A0A0F9VQJ3"/>
<proteinExistence type="predicted"/>
<evidence type="ECO:0000313" key="1">
    <source>
        <dbReference type="EMBL" id="KKN68058.1"/>
    </source>
</evidence>
<sequence>MSRRPESLFLIMETTGELIRNAEKRVCIKVWEIVNDYQRRFPGSLILGDLVSDLEDVLAYGPEEKGEG</sequence>
<name>A0A0F9VQJ3_9ZZZZ</name>
<organism evidence="1">
    <name type="scientific">marine sediment metagenome</name>
    <dbReference type="NCBI Taxonomy" id="412755"/>
    <lineage>
        <taxon>unclassified sequences</taxon>
        <taxon>metagenomes</taxon>
        <taxon>ecological metagenomes</taxon>
    </lineage>
</organism>
<dbReference type="EMBL" id="LAZR01000459">
    <property type="protein sequence ID" value="KKN68058.1"/>
    <property type="molecule type" value="Genomic_DNA"/>
</dbReference>
<protein>
    <submittedName>
        <fullName evidence="1">Uncharacterized protein</fullName>
    </submittedName>
</protein>
<gene>
    <name evidence="1" type="ORF">LCGC14_0455120</name>
</gene>